<evidence type="ECO:0000313" key="3">
    <source>
        <dbReference type="Proteomes" id="UP001595698"/>
    </source>
</evidence>
<dbReference type="EMBL" id="JBHSBC010000008">
    <property type="protein sequence ID" value="MFC3980154.1"/>
    <property type="molecule type" value="Genomic_DNA"/>
</dbReference>
<name>A0ABV8EVV1_9ACTN</name>
<dbReference type="Proteomes" id="UP001595698">
    <property type="component" value="Unassembled WGS sequence"/>
</dbReference>
<accession>A0ABV8EVV1</accession>
<protein>
    <submittedName>
        <fullName evidence="2">DUF6879 family protein</fullName>
    </submittedName>
</protein>
<organism evidence="2 3">
    <name type="scientific">Streptosporangium jomthongense</name>
    <dbReference type="NCBI Taxonomy" id="1193683"/>
    <lineage>
        <taxon>Bacteria</taxon>
        <taxon>Bacillati</taxon>
        <taxon>Actinomycetota</taxon>
        <taxon>Actinomycetes</taxon>
        <taxon>Streptosporangiales</taxon>
        <taxon>Streptosporangiaceae</taxon>
        <taxon>Streptosporangium</taxon>
    </lineage>
</organism>
<feature type="domain" description="DUF6879" evidence="1">
    <location>
        <begin position="6"/>
        <end position="176"/>
    </location>
</feature>
<comment type="caution">
    <text evidence="2">The sequence shown here is derived from an EMBL/GenBank/DDBJ whole genome shotgun (WGS) entry which is preliminary data.</text>
</comment>
<evidence type="ECO:0000259" key="1">
    <source>
        <dbReference type="Pfam" id="PF21806"/>
    </source>
</evidence>
<dbReference type="Pfam" id="PF21806">
    <property type="entry name" value="DUF6879"/>
    <property type="match status" value="1"/>
</dbReference>
<proteinExistence type="predicted"/>
<reference evidence="3" key="1">
    <citation type="journal article" date="2019" name="Int. J. Syst. Evol. Microbiol.">
        <title>The Global Catalogue of Microorganisms (GCM) 10K type strain sequencing project: providing services to taxonomists for standard genome sequencing and annotation.</title>
        <authorList>
            <consortium name="The Broad Institute Genomics Platform"/>
            <consortium name="The Broad Institute Genome Sequencing Center for Infectious Disease"/>
            <person name="Wu L."/>
            <person name="Ma J."/>
        </authorList>
    </citation>
    <scope>NUCLEOTIDE SEQUENCE [LARGE SCALE GENOMIC DNA]</scope>
    <source>
        <strain evidence="3">TBRC 7912</strain>
    </source>
</reference>
<keyword evidence="3" id="KW-1185">Reference proteome</keyword>
<sequence>MQLERDEWRARFANVKHGAFHLELRDVYGVPAESGPFTRWLAGIPETDEEITARRSGWGALVQGITSTGRTVRRVRVVTEPHTDYIRWEHEGTAFNVEFGEDIRWLPRHQFPTDLALPVEGHDWWLLDETSVVVNLVDAEGRAAGMELVEDPAVVADCVRVRDLLWPLGIPHADYKPVTA</sequence>
<evidence type="ECO:0000313" key="2">
    <source>
        <dbReference type="EMBL" id="MFC3980154.1"/>
    </source>
</evidence>
<dbReference type="InterPro" id="IPR049244">
    <property type="entry name" value="DUF6879"/>
</dbReference>
<dbReference type="RefSeq" id="WP_386189093.1">
    <property type="nucleotide sequence ID" value="NZ_JBHSBC010000008.1"/>
</dbReference>
<gene>
    <name evidence="2" type="ORF">ACFOYY_08495</name>
</gene>